<dbReference type="Pfam" id="PF00072">
    <property type="entry name" value="Response_reg"/>
    <property type="match status" value="1"/>
</dbReference>
<dbReference type="SMART" id="SM00448">
    <property type="entry name" value="REC"/>
    <property type="match status" value="1"/>
</dbReference>
<keyword evidence="5" id="KW-1185">Reference proteome</keyword>
<dbReference type="InterPro" id="IPR001789">
    <property type="entry name" value="Sig_transdc_resp-reg_receiver"/>
</dbReference>
<dbReference type="SUPFAM" id="SSF52172">
    <property type="entry name" value="CheY-like"/>
    <property type="match status" value="1"/>
</dbReference>
<dbReference type="GO" id="GO:0000160">
    <property type="term" value="P:phosphorelay signal transduction system"/>
    <property type="evidence" value="ECO:0007669"/>
    <property type="project" value="InterPro"/>
</dbReference>
<evidence type="ECO:0000256" key="1">
    <source>
        <dbReference type="ARBA" id="ARBA00022553"/>
    </source>
</evidence>
<accession>A0A317T6Z7</accession>
<evidence type="ECO:0000256" key="2">
    <source>
        <dbReference type="PROSITE-ProRule" id="PRU00169"/>
    </source>
</evidence>
<comment type="caution">
    <text evidence="4">The sequence shown here is derived from an EMBL/GenBank/DDBJ whole genome shotgun (WGS) entry which is preliminary data.</text>
</comment>
<dbReference type="RefSeq" id="WP_110022868.1">
    <property type="nucleotide sequence ID" value="NZ_PDNZ01000003.1"/>
</dbReference>
<dbReference type="AlphaFoldDB" id="A0A317T6Z7"/>
<dbReference type="OrthoDB" id="9796457at2"/>
<name>A0A317T6Z7_9CHLB</name>
<dbReference type="EMBL" id="PDNZ01000003">
    <property type="protein sequence ID" value="PWW82394.1"/>
    <property type="molecule type" value="Genomic_DNA"/>
</dbReference>
<feature type="domain" description="Response regulatory" evidence="3">
    <location>
        <begin position="2"/>
        <end position="119"/>
    </location>
</feature>
<dbReference type="PROSITE" id="PS50110">
    <property type="entry name" value="RESPONSE_REGULATORY"/>
    <property type="match status" value="1"/>
</dbReference>
<dbReference type="Gene3D" id="3.40.50.2300">
    <property type="match status" value="1"/>
</dbReference>
<proteinExistence type="predicted"/>
<dbReference type="InterPro" id="IPR011006">
    <property type="entry name" value="CheY-like_superfamily"/>
</dbReference>
<evidence type="ECO:0000313" key="4">
    <source>
        <dbReference type="EMBL" id="PWW82394.1"/>
    </source>
</evidence>
<evidence type="ECO:0000313" key="5">
    <source>
        <dbReference type="Proteomes" id="UP000246278"/>
    </source>
</evidence>
<gene>
    <name evidence="4" type="ORF">CR164_05180</name>
</gene>
<keyword evidence="1 2" id="KW-0597">Phosphoprotein</keyword>
<dbReference type="Proteomes" id="UP000246278">
    <property type="component" value="Unassembled WGS sequence"/>
</dbReference>
<sequence>MKILVIDDDIAVLKYLRAILKHNGFNVLTADNGHKAFELLSKNQDVTIVITDIIMPEQEGIEIIRKIKSKHPHIKIVAISGGGKMSSESYLQLAYAAGANATLKKPFGDRELLNTLHHL</sequence>
<feature type="modified residue" description="4-aspartylphosphate" evidence="2">
    <location>
        <position position="52"/>
    </location>
</feature>
<protein>
    <submittedName>
        <fullName evidence="4">Response regulator</fullName>
    </submittedName>
</protein>
<dbReference type="PANTHER" id="PTHR44591:SF3">
    <property type="entry name" value="RESPONSE REGULATORY DOMAIN-CONTAINING PROTEIN"/>
    <property type="match status" value="1"/>
</dbReference>
<dbReference type="PANTHER" id="PTHR44591">
    <property type="entry name" value="STRESS RESPONSE REGULATOR PROTEIN 1"/>
    <property type="match status" value="1"/>
</dbReference>
<reference evidence="5" key="1">
    <citation type="submission" date="2017-10" db="EMBL/GenBank/DDBJ databases">
        <authorList>
            <person name="Gaisin V.A."/>
            <person name="Rysina M.S."/>
            <person name="Grouzdev D.S."/>
        </authorList>
    </citation>
    <scope>NUCLEOTIDE SEQUENCE [LARGE SCALE GENOMIC DNA]</scope>
    <source>
        <strain evidence="5">V1</strain>
    </source>
</reference>
<dbReference type="InterPro" id="IPR050595">
    <property type="entry name" value="Bact_response_regulator"/>
</dbReference>
<organism evidence="4 5">
    <name type="scientific">Prosthecochloris marina</name>
    <dbReference type="NCBI Taxonomy" id="2017681"/>
    <lineage>
        <taxon>Bacteria</taxon>
        <taxon>Pseudomonadati</taxon>
        <taxon>Chlorobiota</taxon>
        <taxon>Chlorobiia</taxon>
        <taxon>Chlorobiales</taxon>
        <taxon>Chlorobiaceae</taxon>
        <taxon>Prosthecochloris</taxon>
    </lineage>
</organism>
<evidence type="ECO:0000259" key="3">
    <source>
        <dbReference type="PROSITE" id="PS50110"/>
    </source>
</evidence>